<keyword evidence="3" id="KW-1185">Reference proteome</keyword>
<name>A0AAX6EHG4_IRIPA</name>
<dbReference type="AlphaFoldDB" id="A0AAX6EHG4"/>
<keyword evidence="1" id="KW-0812">Transmembrane</keyword>
<evidence type="ECO:0000313" key="3">
    <source>
        <dbReference type="Proteomes" id="UP001140949"/>
    </source>
</evidence>
<sequence length="88" mass="9996">MPGKLLDTLVRPLVCHTATQSLMSVPREGNLRRPGKGETTGVLETKSTYFVNPVVDLNSIISNYDSLWGLIYVIYFYTLKLSKWMLML</sequence>
<feature type="transmembrane region" description="Helical" evidence="1">
    <location>
        <begin position="67"/>
        <end position="86"/>
    </location>
</feature>
<reference evidence="2" key="2">
    <citation type="submission" date="2023-04" db="EMBL/GenBank/DDBJ databases">
        <authorList>
            <person name="Bruccoleri R.E."/>
            <person name="Oakeley E.J."/>
            <person name="Faust A.-M."/>
            <person name="Dessus-Babus S."/>
            <person name="Altorfer M."/>
            <person name="Burckhardt D."/>
            <person name="Oertli M."/>
            <person name="Naumann U."/>
            <person name="Petersen F."/>
            <person name="Wong J."/>
        </authorList>
    </citation>
    <scope>NUCLEOTIDE SEQUENCE</scope>
    <source>
        <strain evidence="2">GSM-AAB239-AS_SAM_17_03QT</strain>
        <tissue evidence="2">Leaf</tissue>
    </source>
</reference>
<keyword evidence="1" id="KW-0472">Membrane</keyword>
<keyword evidence="2" id="KW-0687">Ribonucleoprotein</keyword>
<dbReference type="GO" id="GO:0005840">
    <property type="term" value="C:ribosome"/>
    <property type="evidence" value="ECO:0007669"/>
    <property type="project" value="UniProtKB-KW"/>
</dbReference>
<evidence type="ECO:0000313" key="2">
    <source>
        <dbReference type="EMBL" id="KAJ6803443.1"/>
    </source>
</evidence>
<dbReference type="Proteomes" id="UP001140949">
    <property type="component" value="Unassembled WGS sequence"/>
</dbReference>
<accession>A0AAX6EHG4</accession>
<gene>
    <name evidence="2" type="ORF">M6B38_108510</name>
</gene>
<comment type="caution">
    <text evidence="2">The sequence shown here is derived from an EMBL/GenBank/DDBJ whole genome shotgun (WGS) entry which is preliminary data.</text>
</comment>
<reference evidence="2" key="1">
    <citation type="journal article" date="2023" name="GigaByte">
        <title>Genome assembly of the bearded iris, Iris pallida Lam.</title>
        <authorList>
            <person name="Bruccoleri R.E."/>
            <person name="Oakeley E.J."/>
            <person name="Faust A.M.E."/>
            <person name="Altorfer M."/>
            <person name="Dessus-Babus S."/>
            <person name="Burckhardt D."/>
            <person name="Oertli M."/>
            <person name="Naumann U."/>
            <person name="Petersen F."/>
            <person name="Wong J."/>
        </authorList>
    </citation>
    <scope>NUCLEOTIDE SEQUENCE</scope>
    <source>
        <strain evidence="2">GSM-AAB239-AS_SAM_17_03QT</strain>
    </source>
</reference>
<keyword evidence="2" id="KW-0689">Ribosomal protein</keyword>
<proteinExistence type="predicted"/>
<keyword evidence="1" id="KW-1133">Transmembrane helix</keyword>
<organism evidence="2 3">
    <name type="scientific">Iris pallida</name>
    <name type="common">Sweet iris</name>
    <dbReference type="NCBI Taxonomy" id="29817"/>
    <lineage>
        <taxon>Eukaryota</taxon>
        <taxon>Viridiplantae</taxon>
        <taxon>Streptophyta</taxon>
        <taxon>Embryophyta</taxon>
        <taxon>Tracheophyta</taxon>
        <taxon>Spermatophyta</taxon>
        <taxon>Magnoliopsida</taxon>
        <taxon>Liliopsida</taxon>
        <taxon>Asparagales</taxon>
        <taxon>Iridaceae</taxon>
        <taxon>Iridoideae</taxon>
        <taxon>Irideae</taxon>
        <taxon>Iris</taxon>
    </lineage>
</organism>
<protein>
    <submittedName>
        <fullName evidence="2">60S ribosomal protein L18-3</fullName>
    </submittedName>
</protein>
<dbReference type="EMBL" id="JANAVB010036448">
    <property type="protein sequence ID" value="KAJ6803443.1"/>
    <property type="molecule type" value="Genomic_DNA"/>
</dbReference>
<evidence type="ECO:0000256" key="1">
    <source>
        <dbReference type="SAM" id="Phobius"/>
    </source>
</evidence>